<evidence type="ECO:0000313" key="2">
    <source>
        <dbReference type="EMBL" id="PRR78470.1"/>
    </source>
</evidence>
<organism evidence="2 3">
    <name type="scientific">Clostridium liquoris</name>
    <dbReference type="NCBI Taxonomy" id="1289519"/>
    <lineage>
        <taxon>Bacteria</taxon>
        <taxon>Bacillati</taxon>
        <taxon>Bacillota</taxon>
        <taxon>Clostridia</taxon>
        <taxon>Eubacteriales</taxon>
        <taxon>Clostridiaceae</taxon>
        <taxon>Clostridium</taxon>
    </lineage>
</organism>
<dbReference type="AlphaFoldDB" id="A0A2T0B3J4"/>
<accession>A0A2T0B3J4</accession>
<dbReference type="EMBL" id="PVXO01000044">
    <property type="protein sequence ID" value="PRR78470.1"/>
    <property type="molecule type" value="Genomic_DNA"/>
</dbReference>
<comment type="caution">
    <text evidence="2">The sequence shown here is derived from an EMBL/GenBank/DDBJ whole genome shotgun (WGS) entry which is preliminary data.</text>
</comment>
<dbReference type="Proteomes" id="UP000239706">
    <property type="component" value="Unassembled WGS sequence"/>
</dbReference>
<dbReference type="OrthoDB" id="9766061at2"/>
<keyword evidence="3" id="KW-1185">Reference proteome</keyword>
<dbReference type="GO" id="GO:0016787">
    <property type="term" value="F:hydrolase activity"/>
    <property type="evidence" value="ECO:0007669"/>
    <property type="project" value="UniProtKB-KW"/>
</dbReference>
<dbReference type="RefSeq" id="WP_106063656.1">
    <property type="nucleotide sequence ID" value="NZ_PVXO01000044.1"/>
</dbReference>
<dbReference type="Pfam" id="PF10926">
    <property type="entry name" value="DUF2800"/>
    <property type="match status" value="1"/>
</dbReference>
<gene>
    <name evidence="2" type="ORF">CLLI_15540</name>
</gene>
<name>A0A2T0B3J4_9CLOT</name>
<reference evidence="2 3" key="1">
    <citation type="submission" date="2018-03" db="EMBL/GenBank/DDBJ databases">
        <title>Genome sequence of Clostridium liquoris DSM 100320.</title>
        <authorList>
            <person name="Poehlein A."/>
            <person name="Daniel R."/>
        </authorList>
    </citation>
    <scope>NUCLEOTIDE SEQUENCE [LARGE SCALE GENOMIC DNA]</scope>
    <source>
        <strain evidence="2 3">DSM 100320</strain>
    </source>
</reference>
<evidence type="ECO:0000256" key="1">
    <source>
        <dbReference type="ARBA" id="ARBA00022801"/>
    </source>
</evidence>
<evidence type="ECO:0000313" key="3">
    <source>
        <dbReference type="Proteomes" id="UP000239706"/>
    </source>
</evidence>
<dbReference type="InterPro" id="IPR021229">
    <property type="entry name" value="DUF2800"/>
</dbReference>
<protein>
    <submittedName>
        <fullName evidence="2">PD-(D/E)XK nuclease superfamily protein</fullName>
    </submittedName>
</protein>
<dbReference type="Gene3D" id="3.90.320.10">
    <property type="match status" value="1"/>
</dbReference>
<proteinExistence type="predicted"/>
<sequence length="386" mass="43667">MGEHALLSASSAHRWLKCSPSVRLEEEVEDNTSIYAKEGTFMHGLAELHLKLFLDDITKAEFNKRLKEMKQNDFYTDEIEKAVEIYVDAVIEKINEARAISTDPLVLIEERLDYSPWVKEGFGTGDVLIIADGIIEVIDLKGGKGVAVSAIANPQMRLYALGAINGFGMLYDTQKVRMTIIQPRIDNISSDEMEVEELIHWGEKIVKPKADEAWRGEGEFKVGEHCRFCKVKAICRVRADENMKLACMDFKLPALLTDEEIVEVLNQIDELTKWAKDVEAYAFNQAVNEGKEWPGFKLVEGRSSRKYSDEDKVAKALLSAGYSEDRIFSKSLLSLTKLEKKLGKKVFEETIGDLIIKPPGKLQLVPEEDKRPAIRSSAEIDFKEEF</sequence>
<dbReference type="InterPro" id="IPR011604">
    <property type="entry name" value="PDDEXK-like_dom_sf"/>
</dbReference>
<keyword evidence="1" id="KW-0378">Hydrolase</keyword>